<dbReference type="PANTHER" id="PTHR23012:SF215">
    <property type="entry name" value="RING_FYVE_PHD ZINC FINGER SUPERFAMILY PROTEIN"/>
    <property type="match status" value="1"/>
</dbReference>
<proteinExistence type="predicted"/>
<dbReference type="Gene3D" id="3.30.40.10">
    <property type="entry name" value="Zinc/RING finger domain, C3HC4 (zinc finger)"/>
    <property type="match status" value="1"/>
</dbReference>
<dbReference type="GO" id="GO:0004842">
    <property type="term" value="F:ubiquitin-protein transferase activity"/>
    <property type="evidence" value="ECO:0007669"/>
    <property type="project" value="TreeGrafter"/>
</dbReference>
<evidence type="ECO:0000256" key="4">
    <source>
        <dbReference type="SAM" id="Phobius"/>
    </source>
</evidence>
<keyword evidence="4" id="KW-0472">Membrane</keyword>
<feature type="transmembrane region" description="Helical" evidence="4">
    <location>
        <begin position="202"/>
        <end position="224"/>
    </location>
</feature>
<dbReference type="InterPro" id="IPR011016">
    <property type="entry name" value="Znf_RING-CH"/>
</dbReference>
<comment type="caution">
    <text evidence="6">The sequence shown here is derived from an EMBL/GenBank/DDBJ whole genome shotgun (WGS) entry which is preliminary data.</text>
</comment>
<feature type="transmembrane region" description="Helical" evidence="4">
    <location>
        <begin position="176"/>
        <end position="196"/>
    </location>
</feature>
<keyword evidence="4" id="KW-0812">Transmembrane</keyword>
<dbReference type="AlphaFoldDB" id="A0A9D4ZL52"/>
<dbReference type="CDD" id="cd16495">
    <property type="entry name" value="RING_CH-C4HC3_MARCH"/>
    <property type="match status" value="1"/>
</dbReference>
<evidence type="ECO:0000313" key="6">
    <source>
        <dbReference type="EMBL" id="KAI5079479.1"/>
    </source>
</evidence>
<evidence type="ECO:0000259" key="5">
    <source>
        <dbReference type="PROSITE" id="PS51292"/>
    </source>
</evidence>
<dbReference type="InterPro" id="IPR033275">
    <property type="entry name" value="MARCH-like"/>
</dbReference>
<dbReference type="GO" id="GO:0016020">
    <property type="term" value="C:membrane"/>
    <property type="evidence" value="ECO:0007669"/>
    <property type="project" value="TreeGrafter"/>
</dbReference>
<dbReference type="GO" id="GO:0008270">
    <property type="term" value="F:zinc ion binding"/>
    <property type="evidence" value="ECO:0007669"/>
    <property type="project" value="UniProtKB-KW"/>
</dbReference>
<dbReference type="InterPro" id="IPR022143">
    <property type="entry name" value="DUF3675"/>
</dbReference>
<dbReference type="Proteomes" id="UP000886520">
    <property type="component" value="Chromosome 5"/>
</dbReference>
<evidence type="ECO:0000256" key="3">
    <source>
        <dbReference type="ARBA" id="ARBA00022833"/>
    </source>
</evidence>
<keyword evidence="7" id="KW-1185">Reference proteome</keyword>
<keyword evidence="3" id="KW-0862">Zinc</keyword>
<dbReference type="Pfam" id="PF12906">
    <property type="entry name" value="RINGv"/>
    <property type="match status" value="1"/>
</dbReference>
<dbReference type="EMBL" id="JABFUD020000005">
    <property type="protein sequence ID" value="KAI5079479.1"/>
    <property type="molecule type" value="Genomic_DNA"/>
</dbReference>
<organism evidence="6 7">
    <name type="scientific">Adiantum capillus-veneris</name>
    <name type="common">Maidenhair fern</name>
    <dbReference type="NCBI Taxonomy" id="13818"/>
    <lineage>
        <taxon>Eukaryota</taxon>
        <taxon>Viridiplantae</taxon>
        <taxon>Streptophyta</taxon>
        <taxon>Embryophyta</taxon>
        <taxon>Tracheophyta</taxon>
        <taxon>Polypodiopsida</taxon>
        <taxon>Polypodiidae</taxon>
        <taxon>Polypodiales</taxon>
        <taxon>Pteridineae</taxon>
        <taxon>Pteridaceae</taxon>
        <taxon>Vittarioideae</taxon>
        <taxon>Adiantum</taxon>
    </lineage>
</organism>
<evidence type="ECO:0000256" key="2">
    <source>
        <dbReference type="ARBA" id="ARBA00022771"/>
    </source>
</evidence>
<dbReference type="SMART" id="SM00744">
    <property type="entry name" value="RINGv"/>
    <property type="match status" value="1"/>
</dbReference>
<protein>
    <recommendedName>
        <fullName evidence="5">RING-CH-type domain-containing protein</fullName>
    </recommendedName>
</protein>
<dbReference type="PROSITE" id="PS51292">
    <property type="entry name" value="ZF_RING_CH"/>
    <property type="match status" value="1"/>
</dbReference>
<keyword evidence="1" id="KW-0479">Metal-binding</keyword>
<name>A0A9D4ZL52_ADICA</name>
<dbReference type="GO" id="GO:0016567">
    <property type="term" value="P:protein ubiquitination"/>
    <property type="evidence" value="ECO:0007669"/>
    <property type="project" value="TreeGrafter"/>
</dbReference>
<reference evidence="6 7" key="1">
    <citation type="submission" date="2021-01" db="EMBL/GenBank/DDBJ databases">
        <title>Adiantum capillus-veneris genome.</title>
        <authorList>
            <person name="Fang Y."/>
            <person name="Liao Q."/>
        </authorList>
    </citation>
    <scope>NUCLEOTIDE SEQUENCE [LARGE SCALE GENOMIC DNA]</scope>
    <source>
        <strain evidence="6">H3</strain>
        <tissue evidence="6">Leaf</tissue>
    </source>
</reference>
<accession>A0A9D4ZL52</accession>
<dbReference type="SUPFAM" id="SSF57850">
    <property type="entry name" value="RING/U-box"/>
    <property type="match status" value="1"/>
</dbReference>
<dbReference type="PANTHER" id="PTHR23012">
    <property type="entry name" value="RING/FYVE/PHD ZINC FINGER DOMAIN-CONTAINING"/>
    <property type="match status" value="1"/>
</dbReference>
<dbReference type="Pfam" id="PF12428">
    <property type="entry name" value="DUF3675"/>
    <property type="match status" value="1"/>
</dbReference>
<dbReference type="InterPro" id="IPR013083">
    <property type="entry name" value="Znf_RING/FYVE/PHD"/>
</dbReference>
<gene>
    <name evidence="6" type="ORF">GOP47_0004958</name>
</gene>
<dbReference type="OrthoDB" id="264354at2759"/>
<evidence type="ECO:0000313" key="7">
    <source>
        <dbReference type="Proteomes" id="UP000886520"/>
    </source>
</evidence>
<feature type="domain" description="RING-CH-type" evidence="5">
    <location>
        <begin position="55"/>
        <end position="115"/>
    </location>
</feature>
<sequence length="269" mass="30450">MGLRGEEAEHALKQEQVCVHIEDRTKVASNVAQLYHGRPFESSVTLAIPTAISTSALSFQPECRICQEEEDPSRLEIPCDCSGTLKYAHRECVQRWCNEKGDTICEICLQPYKQGYSVSRLQYRAESFALDLSDTWDMELRDPRILALAAAQRRLLDADYEEYSTIDTRSAACCRFVVLIFMALLLLRHTTAMAAATDDEDAFLFLLIFLLRMVGLLLPCFIMVRAMSMLQRGQPEQATAVTSAEVGFWRRGRHPRGIRVALLRAVELP</sequence>
<keyword evidence="2" id="KW-0863">Zinc-finger</keyword>
<evidence type="ECO:0000256" key="1">
    <source>
        <dbReference type="ARBA" id="ARBA00022723"/>
    </source>
</evidence>
<keyword evidence="4" id="KW-1133">Transmembrane helix</keyword>